<feature type="binding site" evidence="8">
    <location>
        <position position="278"/>
    </location>
    <ligand>
        <name>substrate</name>
    </ligand>
</feature>
<comment type="catalytic activity">
    <reaction evidence="7 8">
        <text>L-threonylcarbamoyladenylate + adenosine(37) in tRNA = N(6)-L-threonylcarbamoyladenosine(37) in tRNA + AMP + H(+)</text>
        <dbReference type="Rhea" id="RHEA:37059"/>
        <dbReference type="Rhea" id="RHEA-COMP:10162"/>
        <dbReference type="Rhea" id="RHEA-COMP:10163"/>
        <dbReference type="ChEBI" id="CHEBI:15378"/>
        <dbReference type="ChEBI" id="CHEBI:73682"/>
        <dbReference type="ChEBI" id="CHEBI:74411"/>
        <dbReference type="ChEBI" id="CHEBI:74418"/>
        <dbReference type="ChEBI" id="CHEBI:456215"/>
        <dbReference type="EC" id="2.3.1.234"/>
    </reaction>
</comment>
<evidence type="ECO:0000256" key="5">
    <source>
        <dbReference type="ARBA" id="ARBA00023004"/>
    </source>
</evidence>
<evidence type="ECO:0000256" key="1">
    <source>
        <dbReference type="ARBA" id="ARBA00022490"/>
    </source>
</evidence>
<dbReference type="InterPro" id="IPR017860">
    <property type="entry name" value="Peptidase_M22_CS"/>
</dbReference>
<dbReference type="FunFam" id="3.30.420.40:FF:000040">
    <property type="entry name" value="tRNA N6-adenosine threonylcarbamoyltransferase"/>
    <property type="match status" value="1"/>
</dbReference>
<organism evidence="10 11">
    <name type="scientific">Candidatus Uhrbacteria bacterium CG_4_9_14_3_um_filter_36_7</name>
    <dbReference type="NCBI Taxonomy" id="1975033"/>
    <lineage>
        <taxon>Bacteria</taxon>
        <taxon>Candidatus Uhriibacteriota</taxon>
    </lineage>
</organism>
<dbReference type="NCBIfam" id="TIGR03723">
    <property type="entry name" value="T6A_TsaD_YgjD"/>
    <property type="match status" value="1"/>
</dbReference>
<protein>
    <recommendedName>
        <fullName evidence="8">tRNA N6-adenosine threonylcarbamoyltransferase</fullName>
        <ecNumber evidence="8">2.3.1.234</ecNumber>
    </recommendedName>
    <alternativeName>
        <fullName evidence="8">N6-L-threonylcarbamoyladenine synthase</fullName>
        <shortName evidence="8">t(6)A synthase</shortName>
    </alternativeName>
    <alternativeName>
        <fullName evidence="8">t(6)A37 threonylcarbamoyladenosine biosynthesis protein TsaD</fullName>
    </alternativeName>
    <alternativeName>
        <fullName evidence="8">tRNA threonylcarbamoyladenosine biosynthesis protein TsaD</fullName>
    </alternativeName>
</protein>
<dbReference type="GO" id="GO:0005737">
    <property type="term" value="C:cytoplasm"/>
    <property type="evidence" value="ECO:0007669"/>
    <property type="project" value="UniProtKB-SubCell"/>
</dbReference>
<comment type="caution">
    <text evidence="8">Lacks conserved residue(s) required for the propagation of feature annotation.</text>
</comment>
<keyword evidence="2 8" id="KW-0808">Transferase</keyword>
<evidence type="ECO:0000313" key="10">
    <source>
        <dbReference type="EMBL" id="PJA47287.1"/>
    </source>
</evidence>
<dbReference type="InterPro" id="IPR017861">
    <property type="entry name" value="KAE1/TsaD"/>
</dbReference>
<dbReference type="PANTHER" id="PTHR11735:SF6">
    <property type="entry name" value="TRNA N6-ADENOSINE THREONYLCARBAMOYLTRANSFERASE, MITOCHONDRIAL"/>
    <property type="match status" value="1"/>
</dbReference>
<dbReference type="GO" id="GO:0061711">
    <property type="term" value="F:tRNA N(6)-L-threonylcarbamoyladenine synthase activity"/>
    <property type="evidence" value="ECO:0007669"/>
    <property type="project" value="UniProtKB-EC"/>
</dbReference>
<dbReference type="PROSITE" id="PS01016">
    <property type="entry name" value="GLYCOPROTEASE"/>
    <property type="match status" value="1"/>
</dbReference>
<comment type="function">
    <text evidence="8">Required for the formation of a threonylcarbamoyl group on adenosine at position 37 (t(6)A37) in tRNAs that read codons beginning with adenine. Is involved in the transfer of the threonylcarbamoyl moiety of threonylcarbamoyl-AMP (TC-AMP) to the N6 group of A37, together with TsaE and TsaB. TsaD likely plays a direct catalytic role in this reaction.</text>
</comment>
<evidence type="ECO:0000313" key="11">
    <source>
        <dbReference type="Proteomes" id="UP000229749"/>
    </source>
</evidence>
<feature type="binding site" evidence="8">
    <location>
        <position position="118"/>
    </location>
    <ligand>
        <name>Fe cation</name>
        <dbReference type="ChEBI" id="CHEBI:24875"/>
    </ligand>
</feature>
<evidence type="ECO:0000259" key="9">
    <source>
        <dbReference type="Pfam" id="PF00814"/>
    </source>
</evidence>
<proteinExistence type="inferred from homology"/>
<dbReference type="GO" id="GO:0005506">
    <property type="term" value="F:iron ion binding"/>
    <property type="evidence" value="ECO:0007669"/>
    <property type="project" value="UniProtKB-UniRule"/>
</dbReference>
<dbReference type="FunFam" id="3.30.420.40:FF:000012">
    <property type="entry name" value="tRNA N6-adenosine threonylcarbamoyltransferase"/>
    <property type="match status" value="1"/>
</dbReference>
<keyword evidence="1 8" id="KW-0963">Cytoplasm</keyword>
<dbReference type="Gene3D" id="3.30.420.40">
    <property type="match status" value="2"/>
</dbReference>
<feature type="domain" description="Gcp-like" evidence="9">
    <location>
        <begin position="31"/>
        <end position="313"/>
    </location>
</feature>
<comment type="similarity">
    <text evidence="8">Belongs to the KAE1 / TsaD family.</text>
</comment>
<dbReference type="GO" id="GO:0002949">
    <property type="term" value="P:tRNA threonylcarbamoyladenosine modification"/>
    <property type="evidence" value="ECO:0007669"/>
    <property type="project" value="UniProtKB-UniRule"/>
</dbReference>
<dbReference type="CDD" id="cd24133">
    <property type="entry name" value="ASKHA_NBD_TsaD_bac"/>
    <property type="match status" value="1"/>
</dbReference>
<name>A0A2M7XHC3_9BACT</name>
<dbReference type="AlphaFoldDB" id="A0A2M7XHC3"/>
<feature type="binding site" evidence="8">
    <location>
        <position position="185"/>
    </location>
    <ligand>
        <name>substrate</name>
    </ligand>
</feature>
<evidence type="ECO:0000256" key="4">
    <source>
        <dbReference type="ARBA" id="ARBA00022723"/>
    </source>
</evidence>
<reference evidence="11" key="1">
    <citation type="submission" date="2017-09" db="EMBL/GenBank/DDBJ databases">
        <title>Depth-based differentiation of microbial function through sediment-hosted aquifers and enrichment of novel symbionts in the deep terrestrial subsurface.</title>
        <authorList>
            <person name="Probst A.J."/>
            <person name="Ladd B."/>
            <person name="Jarett J.K."/>
            <person name="Geller-Mcgrath D.E."/>
            <person name="Sieber C.M.K."/>
            <person name="Emerson J.B."/>
            <person name="Anantharaman K."/>
            <person name="Thomas B.C."/>
            <person name="Malmstrom R."/>
            <person name="Stieglmeier M."/>
            <person name="Klingl A."/>
            <person name="Woyke T."/>
            <person name="Ryan C.M."/>
            <person name="Banfield J.F."/>
        </authorList>
    </citation>
    <scope>NUCLEOTIDE SEQUENCE [LARGE SCALE GENOMIC DNA]</scope>
</reference>
<sequence>MYMRILSIETSCDETAISVLKTGGSIFIVEKNIIASQIKTHAVYGGVVPEIAAREHMKALFPMLEISQIPRDGKNIDVIAVTVGPGLVVALRVGVEVAKALAYFWQKPLVAVNHLEGHIYSTFLSQDSFQPVFPGLCLLVSGGHTELVFIKDHGIYEIIGSTRDDAAGEAFDKVAKMLGLGYPGGVIVAQKAKLGNPNAIKFPRPMLDQQNFDFSFAGLKTAVLMYLKKNPVTTEQNKNDICASFEAAVVDTLVTKTIRAVDQYHPASVLLAGGVSANESLRLAFQNQISGIAFSKLYLAPLKFTTDNAAMIAVSGYFHAIKHDFINPLTLVANPNLSLI</sequence>
<dbReference type="EMBL" id="PFWS01000033">
    <property type="protein sequence ID" value="PJA47287.1"/>
    <property type="molecule type" value="Genomic_DNA"/>
</dbReference>
<dbReference type="EC" id="2.3.1.234" evidence="8"/>
<dbReference type="InterPro" id="IPR022450">
    <property type="entry name" value="TsaD"/>
</dbReference>
<feature type="binding site" evidence="8">
    <location>
        <position position="172"/>
    </location>
    <ligand>
        <name>substrate</name>
    </ligand>
</feature>
<dbReference type="Proteomes" id="UP000229749">
    <property type="component" value="Unassembled WGS sequence"/>
</dbReference>
<keyword evidence="3 8" id="KW-0819">tRNA processing</keyword>
<feature type="binding site" evidence="8">
    <location>
        <begin position="139"/>
        <end position="143"/>
    </location>
    <ligand>
        <name>substrate</name>
    </ligand>
</feature>
<evidence type="ECO:0000256" key="7">
    <source>
        <dbReference type="ARBA" id="ARBA00048117"/>
    </source>
</evidence>
<dbReference type="InterPro" id="IPR000905">
    <property type="entry name" value="Gcp-like_dom"/>
</dbReference>
<dbReference type="SUPFAM" id="SSF53067">
    <property type="entry name" value="Actin-like ATPase domain"/>
    <property type="match status" value="2"/>
</dbReference>
<feature type="binding site" evidence="8">
    <location>
        <position position="307"/>
    </location>
    <ligand>
        <name>Fe cation</name>
        <dbReference type="ChEBI" id="CHEBI:24875"/>
    </ligand>
</feature>
<evidence type="ECO:0000256" key="8">
    <source>
        <dbReference type="HAMAP-Rule" id="MF_01445"/>
    </source>
</evidence>
<dbReference type="PANTHER" id="PTHR11735">
    <property type="entry name" value="TRNA N6-ADENOSINE THREONYLCARBAMOYLTRANSFERASE"/>
    <property type="match status" value="1"/>
</dbReference>
<accession>A0A2M7XHC3</accession>
<keyword evidence="5 8" id="KW-0408">Iron</keyword>
<keyword evidence="6 8" id="KW-0012">Acyltransferase</keyword>
<dbReference type="PRINTS" id="PR00789">
    <property type="entry name" value="OSIALOPTASE"/>
</dbReference>
<comment type="caution">
    <text evidence="10">The sequence shown here is derived from an EMBL/GenBank/DDBJ whole genome shotgun (WGS) entry which is preliminary data.</text>
</comment>
<evidence type="ECO:0000256" key="6">
    <source>
        <dbReference type="ARBA" id="ARBA00023315"/>
    </source>
</evidence>
<feature type="binding site" evidence="8">
    <location>
        <position position="114"/>
    </location>
    <ligand>
        <name>Fe cation</name>
        <dbReference type="ChEBI" id="CHEBI:24875"/>
    </ligand>
</feature>
<gene>
    <name evidence="8 10" type="primary">tsaD</name>
    <name evidence="10" type="ORF">CO172_02120</name>
</gene>
<dbReference type="HAMAP" id="MF_01445">
    <property type="entry name" value="TsaD"/>
    <property type="match status" value="1"/>
</dbReference>
<dbReference type="NCBIfam" id="TIGR00329">
    <property type="entry name" value="gcp_kae1"/>
    <property type="match status" value="1"/>
</dbReference>
<comment type="cofactor">
    <cofactor evidence="8">
        <name>Fe(2+)</name>
        <dbReference type="ChEBI" id="CHEBI:29033"/>
    </cofactor>
    <text evidence="8">Binds 1 Fe(2+) ion per subunit.</text>
</comment>
<evidence type="ECO:0000256" key="3">
    <source>
        <dbReference type="ARBA" id="ARBA00022694"/>
    </source>
</evidence>
<evidence type="ECO:0000256" key="2">
    <source>
        <dbReference type="ARBA" id="ARBA00022679"/>
    </source>
</evidence>
<keyword evidence="4 8" id="KW-0479">Metal-binding</keyword>
<dbReference type="InterPro" id="IPR043129">
    <property type="entry name" value="ATPase_NBD"/>
</dbReference>
<dbReference type="Pfam" id="PF00814">
    <property type="entry name" value="TsaD"/>
    <property type="match status" value="1"/>
</dbReference>
<comment type="subcellular location">
    <subcellularLocation>
        <location evidence="8">Cytoplasm</location>
    </subcellularLocation>
</comment>